<dbReference type="GO" id="GO:0007274">
    <property type="term" value="P:neuromuscular synaptic transmission"/>
    <property type="evidence" value="ECO:0007669"/>
    <property type="project" value="TreeGrafter"/>
</dbReference>
<dbReference type="Proteomes" id="UP000324091">
    <property type="component" value="Chromosome 5"/>
</dbReference>
<dbReference type="InterPro" id="IPR035755">
    <property type="entry name" value="RIM-BP_SH3_3"/>
</dbReference>
<comment type="similarity">
    <text evidence="2">Belongs to the RIMBP family.</text>
</comment>
<dbReference type="InterPro" id="IPR013783">
    <property type="entry name" value="Ig-like_fold"/>
</dbReference>
<dbReference type="SUPFAM" id="SSF49265">
    <property type="entry name" value="Fibronectin type III"/>
    <property type="match status" value="2"/>
</dbReference>
<evidence type="ECO:0000256" key="3">
    <source>
        <dbReference type="ARBA" id="ARBA00022443"/>
    </source>
</evidence>
<dbReference type="Pfam" id="PF14604">
    <property type="entry name" value="SH3_9"/>
    <property type="match status" value="1"/>
</dbReference>
<feature type="region of interest" description="Disordered" evidence="12">
    <location>
        <begin position="84"/>
        <end position="116"/>
    </location>
</feature>
<dbReference type="FunFam" id="2.30.30.40:FF:000023">
    <property type="entry name" value="RIMS-binding protein 2 isoform F"/>
    <property type="match status" value="1"/>
</dbReference>
<evidence type="ECO:0000256" key="8">
    <source>
        <dbReference type="ARBA" id="ARBA00034103"/>
    </source>
</evidence>
<dbReference type="EMBL" id="RHFK02000018">
    <property type="protein sequence ID" value="TWW61126.1"/>
    <property type="molecule type" value="Genomic_DNA"/>
</dbReference>
<dbReference type="GO" id="GO:0005886">
    <property type="term" value="C:plasma membrane"/>
    <property type="evidence" value="ECO:0007669"/>
    <property type="project" value="UniProtKB-SubCell"/>
</dbReference>
<reference evidence="14 15" key="1">
    <citation type="submission" date="2019-04" db="EMBL/GenBank/DDBJ databases">
        <title>Chromosome genome assembly for Takifugu flavidus.</title>
        <authorList>
            <person name="Xiao S."/>
        </authorList>
    </citation>
    <scope>NUCLEOTIDE SEQUENCE [LARGE SCALE GENOMIC DNA]</scope>
    <source>
        <strain evidence="14">HTHZ2018</strain>
        <tissue evidence="14">Muscle</tissue>
    </source>
</reference>
<evidence type="ECO:0000256" key="5">
    <source>
        <dbReference type="ARBA" id="ARBA00022737"/>
    </source>
</evidence>
<dbReference type="InterPro" id="IPR036028">
    <property type="entry name" value="SH3-like_dom_sf"/>
</dbReference>
<feature type="compositionally biased region" description="Polar residues" evidence="12">
    <location>
        <begin position="104"/>
        <end position="116"/>
    </location>
</feature>
<evidence type="ECO:0000313" key="14">
    <source>
        <dbReference type="EMBL" id="TWW61126.1"/>
    </source>
</evidence>
<feature type="compositionally biased region" description="Basic residues" evidence="12">
    <location>
        <begin position="675"/>
        <end position="686"/>
    </location>
</feature>
<proteinExistence type="inferred from homology"/>
<keyword evidence="15" id="KW-1185">Reference proteome</keyword>
<gene>
    <name evidence="14" type="ORF">D4764_05G0012160</name>
</gene>
<dbReference type="CDD" id="cd12014">
    <property type="entry name" value="SH3_RIM-BP_1"/>
    <property type="match status" value="1"/>
</dbReference>
<feature type="domain" description="SH3" evidence="13">
    <location>
        <begin position="837"/>
        <end position="905"/>
    </location>
</feature>
<feature type="region of interest" description="Disordered" evidence="12">
    <location>
        <begin position="734"/>
        <end position="763"/>
    </location>
</feature>
<accession>A0A5C6N1P2</accession>
<dbReference type="GO" id="GO:0045202">
    <property type="term" value="C:synapse"/>
    <property type="evidence" value="ECO:0007669"/>
    <property type="project" value="UniProtKB-SubCell"/>
</dbReference>
<evidence type="ECO:0000313" key="15">
    <source>
        <dbReference type="Proteomes" id="UP000324091"/>
    </source>
</evidence>
<comment type="function">
    <text evidence="9">Plays a role in the synaptic transmission as bifunctional linker that interacts simultaneously with RIMS1, RIMS2, CACNA1D and CACNA1B.</text>
</comment>
<dbReference type="Pfam" id="PF25523">
    <property type="entry name" value="Ig_RIMBP2"/>
    <property type="match status" value="1"/>
</dbReference>
<dbReference type="InterPro" id="IPR001452">
    <property type="entry name" value="SH3_domain"/>
</dbReference>
<dbReference type="PRINTS" id="PR00452">
    <property type="entry name" value="SH3DOMAIN"/>
</dbReference>
<dbReference type="FunFam" id="2.60.40.10:FF:000643">
    <property type="entry name" value="RIMS-binding protein 2 isoform X1"/>
    <property type="match status" value="1"/>
</dbReference>
<dbReference type="Pfam" id="PF07653">
    <property type="entry name" value="SH3_2"/>
    <property type="match status" value="2"/>
</dbReference>
<feature type="domain" description="SH3" evidence="13">
    <location>
        <begin position="941"/>
        <end position="1008"/>
    </location>
</feature>
<feature type="compositionally biased region" description="Pro residues" evidence="12">
    <location>
        <begin position="486"/>
        <end position="502"/>
    </location>
</feature>
<evidence type="ECO:0000256" key="12">
    <source>
        <dbReference type="SAM" id="MobiDB-lite"/>
    </source>
</evidence>
<dbReference type="FunFam" id="2.30.30.40:FF:000006">
    <property type="entry name" value="RIMS-binding protein 2 isoform X1"/>
    <property type="match status" value="1"/>
</dbReference>
<feature type="region of interest" description="Disordered" evidence="12">
    <location>
        <begin position="458"/>
        <end position="564"/>
    </location>
</feature>
<dbReference type="PANTHER" id="PTHR14234:SF18">
    <property type="entry name" value="RIMS-BINDING PROTEIN 2"/>
    <property type="match status" value="1"/>
</dbReference>
<evidence type="ECO:0000256" key="10">
    <source>
        <dbReference type="ARBA" id="ARBA00068024"/>
    </source>
</evidence>
<evidence type="ECO:0000256" key="4">
    <source>
        <dbReference type="ARBA" id="ARBA00022475"/>
    </source>
</evidence>
<name>A0A5C6N1P2_9TELE</name>
<keyword evidence="4" id="KW-1003">Cell membrane</keyword>
<dbReference type="PROSITE" id="PS50002">
    <property type="entry name" value="SH3"/>
    <property type="match status" value="3"/>
</dbReference>
<sequence>MDKNLSSSTRSKPRFTGKVRLCVARYSYNPYDGPNEHPEAELPLVAGKYLYVYGTMDEDGFYEGELLDGQRGLVPSNFVDFVQDEEKPSVQQRDTLTKEPGYLNHSSLGPQKLGASTATPTSISSLLSDSKLECLTSSSLGMDLLGSTSNGTGTLDVNIDEVGEDIVPYPRRINLIKQLAKSVIIGWDPPVVPPGWGSISGYHVLVDSEIRMSVPYGGRTKSLIEKLNLATNTYRISVQSITDRGLSDKLRCTMLVGKDVVVAPYYLRVDIITQSSAELSWMPSNSNYSHTIFLNGAEYDMIKAGGYNYKFLNLKPMTVYKVKVVASPHQVPWQLPMDQRDKREISVEFCTQPSGPPLPPQEVQVQCGQSPGFLQVRWKPPLLTSSGTSNGASVIGYAVCTKGQKIAEVLYPTADCVTVEINRIQCLEAREVIVRTLSTQGESQDSSVAFIPHNLIGSPQLSHRTTAPPHPAPQASPHPVHTQTHPPYPSTYPPTHPQPQMQPGPRAQRHTLPHTQSGHHPPPPASSQPHFLRHSMPKSKPLLSARESETKEHDAGLRSAQPWERCPSPLPPMCGHNLEPPHFTARRSPSPQRILPQPQGVPIPNTIAKAMAREAAQRVFAEGNRAEKRNIFSERGDTLQPLNSDEEEDGYDSPHARRRGASVDEFLRGSELGRQQHHHPHHHHHYSYSEEYHTESSRGSDLSDIMEEDEEELYSEMQLEEGRRRSINSHNTLKIIGNSPSHGSVDHPEHSGRRMGHIGTTRQQRPIPSIEITMDSNSEGSEGNLSPNKDDVYYGSVARRRIWRSVSSEDQYDGHGGRRQGRGRRSLDDYDESEPEELTRVFVALFDYDPMSMSPNPDAADEELPFKEGQIIKVFGNKDTDGFYRAEIRDRVGLIPCNMVSEIQTEDDEMMGQLLKQGFLPLNTPVEKLERNRRGVCQYPTSTRRMVALYDYDPRESSPNLDVEAELTFCAGDVIIVFGQIDEDGFYYGELNGHKGLVPSNFLEEVPDDVDVYLTDSPSRYVQDTPARIKTKRVHAPSQY</sequence>
<dbReference type="InterPro" id="IPR057884">
    <property type="entry name" value="FN3_RIM-BP1/2/3"/>
</dbReference>
<feature type="region of interest" description="Disordered" evidence="12">
    <location>
        <begin position="631"/>
        <end position="658"/>
    </location>
</feature>
<dbReference type="PANTHER" id="PTHR14234">
    <property type="entry name" value="RIM BINDING PROTEIN-RELATED"/>
    <property type="match status" value="1"/>
</dbReference>
<evidence type="ECO:0000256" key="9">
    <source>
        <dbReference type="ARBA" id="ARBA00054159"/>
    </source>
</evidence>
<feature type="region of interest" description="Disordered" evidence="12">
    <location>
        <begin position="808"/>
        <end position="833"/>
    </location>
</feature>
<feature type="compositionally biased region" description="Basic and acidic residues" evidence="12">
    <location>
        <begin position="687"/>
        <end position="698"/>
    </location>
</feature>
<dbReference type="CDD" id="cd12013">
    <property type="entry name" value="SH3_RIM-BP_3"/>
    <property type="match status" value="1"/>
</dbReference>
<keyword evidence="6" id="KW-0770">Synapse</keyword>
<feature type="compositionally biased region" description="Basic and acidic residues" evidence="12">
    <location>
        <begin position="546"/>
        <end position="556"/>
    </location>
</feature>
<keyword evidence="5" id="KW-0677">Repeat</keyword>
<feature type="domain" description="SH3" evidence="13">
    <location>
        <begin position="17"/>
        <end position="84"/>
    </location>
</feature>
<dbReference type="FunFam" id="2.60.40.10:FF:000072">
    <property type="entry name" value="RIMS-binding protein 2 isoform X1"/>
    <property type="match status" value="1"/>
</dbReference>
<dbReference type="InterPro" id="IPR035753">
    <property type="entry name" value="RIM-BP_SH3_2"/>
</dbReference>
<organism evidence="14 15">
    <name type="scientific">Takifugu flavidus</name>
    <name type="common">sansaifugu</name>
    <dbReference type="NCBI Taxonomy" id="433684"/>
    <lineage>
        <taxon>Eukaryota</taxon>
        <taxon>Metazoa</taxon>
        <taxon>Chordata</taxon>
        <taxon>Craniata</taxon>
        <taxon>Vertebrata</taxon>
        <taxon>Euteleostomi</taxon>
        <taxon>Actinopterygii</taxon>
        <taxon>Neopterygii</taxon>
        <taxon>Teleostei</taxon>
        <taxon>Neoteleostei</taxon>
        <taxon>Acanthomorphata</taxon>
        <taxon>Eupercaria</taxon>
        <taxon>Tetraodontiformes</taxon>
        <taxon>Tetradontoidea</taxon>
        <taxon>Tetraodontidae</taxon>
        <taxon>Takifugu</taxon>
    </lineage>
</organism>
<dbReference type="CDD" id="cd00063">
    <property type="entry name" value="FN3"/>
    <property type="match status" value="2"/>
</dbReference>
<keyword evidence="3 11" id="KW-0728">SH3 domain</keyword>
<feature type="region of interest" description="Disordered" evidence="12">
    <location>
        <begin position="674"/>
        <end position="702"/>
    </location>
</feature>
<dbReference type="SUPFAM" id="SSF50044">
    <property type="entry name" value="SH3-domain"/>
    <property type="match status" value="3"/>
</dbReference>
<dbReference type="InterPro" id="IPR003961">
    <property type="entry name" value="FN3_dom"/>
</dbReference>
<comment type="subcellular location">
    <subcellularLocation>
        <location evidence="1">Cell membrane</location>
    </subcellularLocation>
    <subcellularLocation>
        <location evidence="8">Synapse</location>
    </subcellularLocation>
</comment>
<keyword evidence="7" id="KW-0472">Membrane</keyword>
<evidence type="ECO:0000256" key="2">
    <source>
        <dbReference type="ARBA" id="ARBA00010749"/>
    </source>
</evidence>
<evidence type="ECO:0000256" key="6">
    <source>
        <dbReference type="ARBA" id="ARBA00023018"/>
    </source>
</evidence>
<dbReference type="InterPro" id="IPR036116">
    <property type="entry name" value="FN3_sf"/>
</dbReference>
<dbReference type="SMART" id="SM00326">
    <property type="entry name" value="SH3"/>
    <property type="match status" value="3"/>
</dbReference>
<comment type="caution">
    <text evidence="14">The sequence shown here is derived from an EMBL/GenBank/DDBJ whole genome shotgun (WGS) entry which is preliminary data.</text>
</comment>
<dbReference type="CDD" id="cd12012">
    <property type="entry name" value="SH3_RIM-BP_2"/>
    <property type="match status" value="1"/>
</dbReference>
<evidence type="ECO:0000256" key="11">
    <source>
        <dbReference type="PROSITE-ProRule" id="PRU00192"/>
    </source>
</evidence>
<dbReference type="FunFam" id="2.30.30.40:FF:000016">
    <property type="entry name" value="RIMS-binding protein 2 isoform X2"/>
    <property type="match status" value="1"/>
</dbReference>
<dbReference type="AlphaFoldDB" id="A0A5C6N1P2"/>
<dbReference type="Gene3D" id="2.30.30.40">
    <property type="entry name" value="SH3 Domains"/>
    <property type="match status" value="3"/>
</dbReference>
<evidence type="ECO:0000256" key="1">
    <source>
        <dbReference type="ARBA" id="ARBA00004236"/>
    </source>
</evidence>
<protein>
    <recommendedName>
        <fullName evidence="10">RIMS-binding protein 2</fullName>
    </recommendedName>
</protein>
<evidence type="ECO:0000259" key="13">
    <source>
        <dbReference type="PROSITE" id="PS50002"/>
    </source>
</evidence>
<evidence type="ECO:0000256" key="7">
    <source>
        <dbReference type="ARBA" id="ARBA00023136"/>
    </source>
</evidence>
<dbReference type="InterPro" id="IPR040325">
    <property type="entry name" value="RIMBP1/2/3"/>
</dbReference>
<dbReference type="Gene3D" id="2.60.40.10">
    <property type="entry name" value="Immunoglobulins"/>
    <property type="match status" value="1"/>
</dbReference>
<dbReference type="SMART" id="SM00060">
    <property type="entry name" value="FN3"/>
    <property type="match status" value="3"/>
</dbReference>